<proteinExistence type="predicted"/>
<evidence type="ECO:0000313" key="2">
    <source>
        <dbReference type="EnsemblMetazoa" id="GPPI002539-PA"/>
    </source>
</evidence>
<evidence type="ECO:0000256" key="1">
    <source>
        <dbReference type="SAM" id="Phobius"/>
    </source>
</evidence>
<dbReference type="AlphaFoldDB" id="A0A1B0AN07"/>
<keyword evidence="1" id="KW-0812">Transmembrane</keyword>
<keyword evidence="1" id="KW-1133">Transmembrane helix</keyword>
<protein>
    <submittedName>
        <fullName evidence="2">Uncharacterized protein</fullName>
    </submittedName>
</protein>
<dbReference type="EMBL" id="JXJN01000685">
    <property type="status" value="NOT_ANNOTATED_CDS"/>
    <property type="molecule type" value="Genomic_DNA"/>
</dbReference>
<sequence>MTPSGLHITGGGYNIFKFFLLIYSAHPASELAFFFFFRPLRAHSSVAPLLLLPSLLFLAKPASSAMANFIVSRIAPLCGTTGGATGVTPLREAVFGGIGTGGGTAAPATGEAGCKPVVLGLPVPLIEGDGVESVCVATRS</sequence>
<organism evidence="2 3">
    <name type="scientific">Glossina palpalis gambiensis</name>
    <dbReference type="NCBI Taxonomy" id="67801"/>
    <lineage>
        <taxon>Eukaryota</taxon>
        <taxon>Metazoa</taxon>
        <taxon>Ecdysozoa</taxon>
        <taxon>Arthropoda</taxon>
        <taxon>Hexapoda</taxon>
        <taxon>Insecta</taxon>
        <taxon>Pterygota</taxon>
        <taxon>Neoptera</taxon>
        <taxon>Endopterygota</taxon>
        <taxon>Diptera</taxon>
        <taxon>Brachycera</taxon>
        <taxon>Muscomorpha</taxon>
        <taxon>Hippoboscoidea</taxon>
        <taxon>Glossinidae</taxon>
        <taxon>Glossina</taxon>
    </lineage>
</organism>
<reference evidence="3" key="1">
    <citation type="submission" date="2015-01" db="EMBL/GenBank/DDBJ databases">
        <authorList>
            <person name="Aksoy S."/>
            <person name="Warren W."/>
            <person name="Wilson R.K."/>
        </authorList>
    </citation>
    <scope>NUCLEOTIDE SEQUENCE [LARGE SCALE GENOMIC DNA]</scope>
    <source>
        <strain evidence="3">IAEA</strain>
    </source>
</reference>
<feature type="transmembrane region" description="Helical" evidence="1">
    <location>
        <begin position="15"/>
        <end position="37"/>
    </location>
</feature>
<dbReference type="EnsemblMetazoa" id="GPPI002539-RA">
    <property type="protein sequence ID" value="GPPI002539-PA"/>
    <property type="gene ID" value="GPPI002539"/>
</dbReference>
<name>A0A1B0AN07_9MUSC</name>
<dbReference type="Proteomes" id="UP000092460">
    <property type="component" value="Unassembled WGS sequence"/>
</dbReference>
<evidence type="ECO:0000313" key="3">
    <source>
        <dbReference type="Proteomes" id="UP000092460"/>
    </source>
</evidence>
<keyword evidence="3" id="KW-1185">Reference proteome</keyword>
<accession>A0A1B0AN07</accession>
<dbReference type="VEuPathDB" id="VectorBase:GPPI002539"/>
<keyword evidence="1" id="KW-0472">Membrane</keyword>
<reference evidence="2" key="2">
    <citation type="submission" date="2020-05" db="UniProtKB">
        <authorList>
            <consortium name="EnsemblMetazoa"/>
        </authorList>
    </citation>
    <scope>IDENTIFICATION</scope>
    <source>
        <strain evidence="2">IAEA</strain>
    </source>
</reference>